<sequence>MSFALKVITAGVVGVALSIGTMGGIAWLRMSHLATVFQNPEDQVSLSETSWALRETPNEEFWMKLYPGYEASFQAAAKSVEAGKNDLRTLHEEFSKLRPKLNPLGPPARYLEAKPMMEPLRKALDQVRPWHRQTLLYQEILLDLEAYEAITPRGTAEGQIGEIGSEELITITIEDGNGRPVFVSPRLSKGQAFSFPMDRTYRVRLQIWEKSASGVAAGESKTFSLTSWPNAPIVFRGIRTPVSLVFDNEITRLVPDLKQVSAFALAQLQI</sequence>
<protein>
    <submittedName>
        <fullName evidence="2">Uncharacterized protein</fullName>
    </submittedName>
</protein>
<comment type="caution">
    <text evidence="2">The sequence shown here is derived from an EMBL/GenBank/DDBJ whole genome shotgun (WGS) entry which is preliminary data.</text>
</comment>
<keyword evidence="1" id="KW-0812">Transmembrane</keyword>
<evidence type="ECO:0000256" key="1">
    <source>
        <dbReference type="SAM" id="Phobius"/>
    </source>
</evidence>
<dbReference type="AlphaFoldDB" id="A0A7Y2H300"/>
<evidence type="ECO:0000313" key="2">
    <source>
        <dbReference type="EMBL" id="NNF07550.1"/>
    </source>
</evidence>
<feature type="transmembrane region" description="Helical" evidence="1">
    <location>
        <begin position="7"/>
        <end position="28"/>
    </location>
</feature>
<proteinExistence type="predicted"/>
<dbReference type="EMBL" id="JABDJR010000496">
    <property type="protein sequence ID" value="NNF07550.1"/>
    <property type="molecule type" value="Genomic_DNA"/>
</dbReference>
<keyword evidence="1" id="KW-0472">Membrane</keyword>
<dbReference type="Proteomes" id="UP000547674">
    <property type="component" value="Unassembled WGS sequence"/>
</dbReference>
<reference evidence="2 3" key="1">
    <citation type="submission" date="2020-03" db="EMBL/GenBank/DDBJ databases">
        <title>Metabolic flexibility allows generalist bacteria to become dominant in a frequently disturbed ecosystem.</title>
        <authorList>
            <person name="Chen Y.-J."/>
            <person name="Leung P.M."/>
            <person name="Bay S.K."/>
            <person name="Hugenholtz P."/>
            <person name="Kessler A.J."/>
            <person name="Shelley G."/>
            <person name="Waite D.W."/>
            <person name="Cook P.L."/>
            <person name="Greening C."/>
        </authorList>
    </citation>
    <scope>NUCLEOTIDE SEQUENCE [LARGE SCALE GENOMIC DNA]</scope>
    <source>
        <strain evidence="2">SS_bin_28</strain>
    </source>
</reference>
<gene>
    <name evidence="2" type="ORF">HKN21_12380</name>
</gene>
<name>A0A7Y2H300_UNCEI</name>
<accession>A0A7Y2H300</accession>
<evidence type="ECO:0000313" key="3">
    <source>
        <dbReference type="Proteomes" id="UP000547674"/>
    </source>
</evidence>
<organism evidence="2 3">
    <name type="scientific">Eiseniibacteriota bacterium</name>
    <dbReference type="NCBI Taxonomy" id="2212470"/>
    <lineage>
        <taxon>Bacteria</taxon>
        <taxon>Candidatus Eiseniibacteriota</taxon>
    </lineage>
</organism>
<keyword evidence="1" id="KW-1133">Transmembrane helix</keyword>